<comment type="pathway">
    <text evidence="3 11">Carbohydrate degradation; pentose phosphate pathway; D-glyceraldehyde 3-phosphate and beta-D-fructose 6-phosphate from D-ribose 5-phosphate and D-xylulose 5-phosphate (non-oxidative stage): step 2/3.</text>
</comment>
<evidence type="ECO:0000313" key="12">
    <source>
        <dbReference type="EMBL" id="UOO88138.1"/>
    </source>
</evidence>
<evidence type="ECO:0000256" key="3">
    <source>
        <dbReference type="ARBA" id="ARBA00004857"/>
    </source>
</evidence>
<organism evidence="12 13">
    <name type="scientific">Vitreoscilla massiliensis</name>
    <dbReference type="NCBI Taxonomy" id="1689272"/>
    <lineage>
        <taxon>Bacteria</taxon>
        <taxon>Pseudomonadati</taxon>
        <taxon>Pseudomonadota</taxon>
        <taxon>Betaproteobacteria</taxon>
        <taxon>Neisseriales</taxon>
        <taxon>Neisseriaceae</taxon>
        <taxon>Vitreoscilla</taxon>
    </lineage>
</organism>
<dbReference type="Pfam" id="PF00923">
    <property type="entry name" value="TAL_FSA"/>
    <property type="match status" value="1"/>
</dbReference>
<evidence type="ECO:0000256" key="8">
    <source>
        <dbReference type="ARBA" id="ARBA00023126"/>
    </source>
</evidence>
<dbReference type="PROSITE" id="PS00958">
    <property type="entry name" value="TRANSALDOLASE_2"/>
    <property type="match status" value="1"/>
</dbReference>
<evidence type="ECO:0000256" key="9">
    <source>
        <dbReference type="ARBA" id="ARBA00023270"/>
    </source>
</evidence>
<evidence type="ECO:0000256" key="1">
    <source>
        <dbReference type="ARBA" id="ARBA00003518"/>
    </source>
</evidence>
<proteinExistence type="inferred from homology"/>
<dbReference type="EC" id="2.2.1.2" evidence="5 11"/>
<keyword evidence="13" id="KW-1185">Reference proteome</keyword>
<dbReference type="CDD" id="cd00955">
    <property type="entry name" value="Transaldolase_like"/>
    <property type="match status" value="1"/>
</dbReference>
<evidence type="ECO:0000256" key="6">
    <source>
        <dbReference type="ARBA" id="ARBA00022490"/>
    </source>
</evidence>
<evidence type="ECO:0000256" key="4">
    <source>
        <dbReference type="ARBA" id="ARBA00008426"/>
    </source>
</evidence>
<dbReference type="PROSITE" id="PS01054">
    <property type="entry name" value="TRANSALDOLASE_1"/>
    <property type="match status" value="1"/>
</dbReference>
<keyword evidence="6 11" id="KW-0963">Cytoplasm</keyword>
<dbReference type="SUPFAM" id="SSF51569">
    <property type="entry name" value="Aldolase"/>
    <property type="match status" value="1"/>
</dbReference>
<reference evidence="12 13" key="1">
    <citation type="journal article" date="2022" name="Res Sq">
        <title>Evolution of multicellular longitudinally dividing oral cavity symbionts (Neisseriaceae).</title>
        <authorList>
            <person name="Nyongesa S."/>
            <person name="Weber P."/>
            <person name="Bernet E."/>
            <person name="Pullido F."/>
            <person name="Nieckarz M."/>
            <person name="Delaby M."/>
            <person name="Nieves C."/>
            <person name="Viehboeck T."/>
            <person name="Krause N."/>
            <person name="Rivera-Millot A."/>
            <person name="Nakamura A."/>
            <person name="Vischer N."/>
            <person name="VanNieuwenhze M."/>
            <person name="Brun Y."/>
            <person name="Cava F."/>
            <person name="Bulgheresi S."/>
            <person name="Veyrier F."/>
        </authorList>
    </citation>
    <scope>NUCLEOTIDE SEQUENCE [LARGE SCALE GENOMIC DNA]</scope>
    <source>
        <strain evidence="12 13">SN4</strain>
    </source>
</reference>
<keyword evidence="7 11" id="KW-0808">Transferase</keyword>
<dbReference type="PANTHER" id="PTHR10683">
    <property type="entry name" value="TRANSALDOLASE"/>
    <property type="match status" value="1"/>
</dbReference>
<comment type="similarity">
    <text evidence="4 11">Belongs to the transaldolase family. Type 2 subfamily.</text>
</comment>
<dbReference type="InterPro" id="IPR004732">
    <property type="entry name" value="Transaldolase_2"/>
</dbReference>
<dbReference type="NCBIfam" id="TIGR00876">
    <property type="entry name" value="tal_mycobact"/>
    <property type="match status" value="1"/>
</dbReference>
<name>A0ABY4DYG7_9NEIS</name>
<evidence type="ECO:0000313" key="13">
    <source>
        <dbReference type="Proteomes" id="UP000832011"/>
    </source>
</evidence>
<evidence type="ECO:0000256" key="7">
    <source>
        <dbReference type="ARBA" id="ARBA00022679"/>
    </source>
</evidence>
<evidence type="ECO:0000256" key="2">
    <source>
        <dbReference type="ARBA" id="ARBA00004496"/>
    </source>
</evidence>
<dbReference type="RefSeq" id="WP_058356427.1">
    <property type="nucleotide sequence ID" value="NZ_CABKVG010000009.1"/>
</dbReference>
<dbReference type="GO" id="GO:0004801">
    <property type="term" value="F:transaldolase activity"/>
    <property type="evidence" value="ECO:0007669"/>
    <property type="project" value="UniProtKB-EC"/>
</dbReference>
<dbReference type="PANTHER" id="PTHR10683:SF31">
    <property type="entry name" value="TRANSALDOLASE"/>
    <property type="match status" value="1"/>
</dbReference>
<feature type="active site" description="Schiff-base intermediate with substrate" evidence="11">
    <location>
        <position position="138"/>
    </location>
</feature>
<comment type="function">
    <text evidence="1 11">Transaldolase is important for the balance of metabolites in the pentose-phosphate pathway.</text>
</comment>
<dbReference type="InterPro" id="IPR018225">
    <property type="entry name" value="Transaldolase_AS"/>
</dbReference>
<dbReference type="EMBL" id="CP091511">
    <property type="protein sequence ID" value="UOO88138.1"/>
    <property type="molecule type" value="Genomic_DNA"/>
</dbReference>
<dbReference type="InterPro" id="IPR001585">
    <property type="entry name" value="TAL/FSA"/>
</dbReference>
<dbReference type="PIRSF" id="PIRSF036915">
    <property type="entry name" value="Trnald_Bac_Plnt"/>
    <property type="match status" value="1"/>
</dbReference>
<comment type="subcellular location">
    <subcellularLocation>
        <location evidence="2 11">Cytoplasm</location>
    </subcellularLocation>
</comment>
<keyword evidence="8 11" id="KW-0570">Pentose shunt</keyword>
<dbReference type="Proteomes" id="UP000832011">
    <property type="component" value="Chromosome"/>
</dbReference>
<evidence type="ECO:0000256" key="11">
    <source>
        <dbReference type="HAMAP-Rule" id="MF_00493"/>
    </source>
</evidence>
<dbReference type="NCBIfam" id="NF002881">
    <property type="entry name" value="PRK03343.1"/>
    <property type="match status" value="1"/>
</dbReference>
<comment type="catalytic activity">
    <reaction evidence="10 11">
        <text>D-sedoheptulose 7-phosphate + D-glyceraldehyde 3-phosphate = D-erythrose 4-phosphate + beta-D-fructose 6-phosphate</text>
        <dbReference type="Rhea" id="RHEA:17053"/>
        <dbReference type="ChEBI" id="CHEBI:16897"/>
        <dbReference type="ChEBI" id="CHEBI:57483"/>
        <dbReference type="ChEBI" id="CHEBI:57634"/>
        <dbReference type="ChEBI" id="CHEBI:59776"/>
        <dbReference type="EC" id="2.2.1.2"/>
    </reaction>
</comment>
<keyword evidence="9 11" id="KW-0704">Schiff base</keyword>
<dbReference type="HAMAP" id="MF_00493">
    <property type="entry name" value="Transaldolase_2"/>
    <property type="match status" value="1"/>
</dbReference>
<dbReference type="Gene3D" id="3.20.20.70">
    <property type="entry name" value="Aldolase class I"/>
    <property type="match status" value="1"/>
</dbReference>
<evidence type="ECO:0000256" key="10">
    <source>
        <dbReference type="ARBA" id="ARBA00048810"/>
    </source>
</evidence>
<gene>
    <name evidence="11 12" type="primary">tal</name>
    <name evidence="12" type="ORF">LVJ82_11635</name>
</gene>
<protein>
    <recommendedName>
        <fullName evidence="5 11">Transaldolase</fullName>
        <ecNumber evidence="5 11">2.2.1.2</ecNumber>
    </recommendedName>
</protein>
<evidence type="ECO:0000256" key="5">
    <source>
        <dbReference type="ARBA" id="ARBA00013151"/>
    </source>
</evidence>
<accession>A0ABY4DYG7</accession>
<sequence length="351" mass="37157">MTKLQQVAALGQQIWLDSLSRSLIQSGELASKLADGVMGITSNPAIFQQAFQNDALYTEELAALKQQDLDAKSRYETLAIADVKNACLVCLPVYQAGNGQAGMVSLEVSPALAHDAAGTVAEGRRLWHAINQPNAMIKVPATEAGITALTELVAAGINVNMTLIFSRQVLAAILNAHAAGLKQRLEQGLPVDKIAVVASFFLSRVDTALDISLPAHLQGKVALALARSAYADWQAFVATATWQDLAATGAHAVQLLWASTGTKNPAYPDTLYVDELIGAHTVNTVPDKTLNAFIDHGTASASLDGHQASSQQVLSEVAALGIDIEALALRLRDDGLKQFEDAFAKILDITA</sequence>
<dbReference type="InterPro" id="IPR013785">
    <property type="entry name" value="Aldolase_TIM"/>
</dbReference>